<dbReference type="GO" id="GO:0019243">
    <property type="term" value="P:methylglyoxal catabolic process to D-lactate via S-lactoyl-glutathione"/>
    <property type="evidence" value="ECO:0007669"/>
    <property type="project" value="UniProtKB-UniRule"/>
</dbReference>
<dbReference type="EMBL" id="LR217713">
    <property type="protein sequence ID" value="VFP82128.1"/>
    <property type="molecule type" value="Genomic_DNA"/>
</dbReference>
<dbReference type="PANTHER" id="PTHR43705">
    <property type="entry name" value="HYDROXYACYLGLUTATHIONE HYDROLASE"/>
    <property type="match status" value="1"/>
</dbReference>
<dbReference type="InterPro" id="IPR035680">
    <property type="entry name" value="Clx_II_MBL"/>
</dbReference>
<dbReference type="SMART" id="SM00849">
    <property type="entry name" value="Lactamase_B"/>
    <property type="match status" value="1"/>
</dbReference>
<keyword evidence="4 7" id="KW-0479">Metal-binding</keyword>
<organism evidence="9 10">
    <name type="scientific">Candidatus Erwinia haradaeae</name>
    <dbReference type="NCBI Taxonomy" id="1922217"/>
    <lineage>
        <taxon>Bacteria</taxon>
        <taxon>Pseudomonadati</taxon>
        <taxon>Pseudomonadota</taxon>
        <taxon>Gammaproteobacteria</taxon>
        <taxon>Enterobacterales</taxon>
        <taxon>Erwiniaceae</taxon>
        <taxon>Erwinia</taxon>
    </lineage>
</organism>
<dbReference type="UniPathway" id="UPA00619">
    <property type="reaction ID" value="UER00676"/>
</dbReference>
<dbReference type="Pfam" id="PF16123">
    <property type="entry name" value="HAGH_C"/>
    <property type="match status" value="1"/>
</dbReference>
<dbReference type="SUPFAM" id="SSF56281">
    <property type="entry name" value="Metallo-hydrolase/oxidoreductase"/>
    <property type="match status" value="1"/>
</dbReference>
<evidence type="ECO:0000256" key="2">
    <source>
        <dbReference type="ARBA" id="ARBA00004963"/>
    </source>
</evidence>
<dbReference type="PANTHER" id="PTHR43705:SF1">
    <property type="entry name" value="HYDROXYACYLGLUTATHIONE HYDROLASE GLOB"/>
    <property type="match status" value="1"/>
</dbReference>
<dbReference type="NCBIfam" id="TIGR03413">
    <property type="entry name" value="GSH_gloB"/>
    <property type="match status" value="1"/>
</dbReference>
<dbReference type="EC" id="3.1.2.6" evidence="7"/>
<protein>
    <recommendedName>
        <fullName evidence="7">Hydroxyacylglutathione hydrolase</fullName>
        <ecNumber evidence="7">3.1.2.6</ecNumber>
    </recommendedName>
    <alternativeName>
        <fullName evidence="7">Glyoxalase II</fullName>
        <shortName evidence="7">Glx II</shortName>
    </alternativeName>
</protein>
<comment type="function">
    <text evidence="7">Thiolesterase that catalyzes the hydrolysis of S-D-lactoyl-glutathione to form glutathione and D-lactic acid.</text>
</comment>
<dbReference type="InterPro" id="IPR050110">
    <property type="entry name" value="Glyoxalase_II_hydrolase"/>
</dbReference>
<dbReference type="CDD" id="cd07723">
    <property type="entry name" value="hydroxyacylglutathione_hydrolase_MBL-fold"/>
    <property type="match status" value="1"/>
</dbReference>
<evidence type="ECO:0000313" key="10">
    <source>
        <dbReference type="Proteomes" id="UP000294441"/>
    </source>
</evidence>
<evidence type="ECO:0000256" key="4">
    <source>
        <dbReference type="ARBA" id="ARBA00022723"/>
    </source>
</evidence>
<dbReference type="Proteomes" id="UP000294441">
    <property type="component" value="Chromosome 1"/>
</dbReference>
<evidence type="ECO:0000313" key="9">
    <source>
        <dbReference type="EMBL" id="VFP82128.1"/>
    </source>
</evidence>
<comment type="pathway">
    <text evidence="2 7">Secondary metabolite metabolism; methylglyoxal degradation; (R)-lactate from methylglyoxal: step 2/2.</text>
</comment>
<dbReference type="Pfam" id="PF00753">
    <property type="entry name" value="Lactamase_B"/>
    <property type="match status" value="2"/>
</dbReference>
<keyword evidence="5 7" id="KW-0378">Hydrolase</keyword>
<comment type="similarity">
    <text evidence="3 7">Belongs to the metallo-beta-lactamase superfamily. Glyoxalase II family.</text>
</comment>
<evidence type="ECO:0000256" key="7">
    <source>
        <dbReference type="HAMAP-Rule" id="MF_01374"/>
    </source>
</evidence>
<dbReference type="PIRSF" id="PIRSF005457">
    <property type="entry name" value="Glx"/>
    <property type="match status" value="1"/>
</dbReference>
<comment type="cofactor">
    <cofactor evidence="7">
        <name>Zn(2+)</name>
        <dbReference type="ChEBI" id="CHEBI:29105"/>
    </cofactor>
    <text evidence="7">Binds 2 Zn(2+) ions per subunit.</text>
</comment>
<proteinExistence type="inferred from homology"/>
<dbReference type="InterPro" id="IPR001279">
    <property type="entry name" value="Metallo-B-lactamas"/>
</dbReference>
<dbReference type="OrthoDB" id="9802248at2"/>
<dbReference type="GeneID" id="66304752"/>
<feature type="binding site" evidence="7">
    <location>
        <position position="127"/>
    </location>
    <ligand>
        <name>Zn(2+)</name>
        <dbReference type="ChEBI" id="CHEBI:29105"/>
        <label>1</label>
    </ligand>
</feature>
<dbReference type="RefSeq" id="WP_157992729.1">
    <property type="nucleotide sequence ID" value="NZ_LR217713.1"/>
</dbReference>
<feature type="binding site" evidence="7">
    <location>
        <position position="57"/>
    </location>
    <ligand>
        <name>Zn(2+)</name>
        <dbReference type="ChEBI" id="CHEBI:29105"/>
        <label>2</label>
    </ligand>
</feature>
<evidence type="ECO:0000259" key="8">
    <source>
        <dbReference type="SMART" id="SM00849"/>
    </source>
</evidence>
<dbReference type="InterPro" id="IPR036866">
    <property type="entry name" value="RibonucZ/Hydroxyglut_hydro"/>
</dbReference>
<dbReference type="GO" id="GO:0046872">
    <property type="term" value="F:metal ion binding"/>
    <property type="evidence" value="ECO:0007669"/>
    <property type="project" value="UniProtKB-KW"/>
</dbReference>
<dbReference type="InterPro" id="IPR032282">
    <property type="entry name" value="HAGH_C"/>
</dbReference>
<dbReference type="GO" id="GO:0004416">
    <property type="term" value="F:hydroxyacylglutathione hydrolase activity"/>
    <property type="evidence" value="ECO:0007669"/>
    <property type="project" value="UniProtKB-UniRule"/>
</dbReference>
<name>A0A451D8I1_9GAMM</name>
<dbReference type="InterPro" id="IPR017782">
    <property type="entry name" value="Hydroxyacylglutathione_Hdrlase"/>
</dbReference>
<evidence type="ECO:0000256" key="6">
    <source>
        <dbReference type="ARBA" id="ARBA00022833"/>
    </source>
</evidence>
<evidence type="ECO:0000256" key="1">
    <source>
        <dbReference type="ARBA" id="ARBA00001623"/>
    </source>
</evidence>
<feature type="binding site" evidence="7">
    <location>
        <position position="127"/>
    </location>
    <ligand>
        <name>Zn(2+)</name>
        <dbReference type="ChEBI" id="CHEBI:29105"/>
        <label>2</label>
    </ligand>
</feature>
<comment type="catalytic activity">
    <reaction evidence="1 7">
        <text>an S-(2-hydroxyacyl)glutathione + H2O = a 2-hydroxy carboxylate + glutathione + H(+)</text>
        <dbReference type="Rhea" id="RHEA:21864"/>
        <dbReference type="ChEBI" id="CHEBI:15377"/>
        <dbReference type="ChEBI" id="CHEBI:15378"/>
        <dbReference type="ChEBI" id="CHEBI:57925"/>
        <dbReference type="ChEBI" id="CHEBI:58896"/>
        <dbReference type="ChEBI" id="CHEBI:71261"/>
        <dbReference type="EC" id="3.1.2.6"/>
    </reaction>
</comment>
<keyword evidence="6 7" id="KW-0862">Zinc</keyword>
<feature type="domain" description="Metallo-beta-lactamase" evidence="8">
    <location>
        <begin position="11"/>
        <end position="165"/>
    </location>
</feature>
<reference evidence="9 10" key="1">
    <citation type="submission" date="2019-02" db="EMBL/GenBank/DDBJ databases">
        <authorList>
            <person name="Manzano-Marin A."/>
            <person name="Manzano-Marin A."/>
        </authorList>
    </citation>
    <scope>NUCLEOTIDE SEQUENCE [LARGE SCALE GENOMIC DNA]</scope>
    <source>
        <strain evidence="9 10">ErCicurvipes</strain>
    </source>
</reference>
<evidence type="ECO:0000256" key="3">
    <source>
        <dbReference type="ARBA" id="ARBA00006759"/>
    </source>
</evidence>
<feature type="binding site" evidence="7">
    <location>
        <position position="55"/>
    </location>
    <ligand>
        <name>Zn(2+)</name>
        <dbReference type="ChEBI" id="CHEBI:29105"/>
        <label>1</label>
    </ligand>
</feature>
<dbReference type="AlphaFoldDB" id="A0A451D8I1"/>
<feature type="binding site" evidence="7">
    <location>
        <position position="58"/>
    </location>
    <ligand>
        <name>Zn(2+)</name>
        <dbReference type="ChEBI" id="CHEBI:29105"/>
        <label>2</label>
    </ligand>
</feature>
<gene>
    <name evidence="7 9" type="primary">gloB</name>
    <name evidence="9" type="ORF">ERCICURV3402_477</name>
</gene>
<feature type="binding site" evidence="7">
    <location>
        <position position="165"/>
    </location>
    <ligand>
        <name>Zn(2+)</name>
        <dbReference type="ChEBI" id="CHEBI:29105"/>
        <label>2</label>
    </ligand>
</feature>
<feature type="binding site" evidence="7">
    <location>
        <position position="53"/>
    </location>
    <ligand>
        <name>Zn(2+)</name>
        <dbReference type="ChEBI" id="CHEBI:29105"/>
        <label>1</label>
    </ligand>
</feature>
<feature type="binding site" evidence="7">
    <location>
        <position position="110"/>
    </location>
    <ligand>
        <name>Zn(2+)</name>
        <dbReference type="ChEBI" id="CHEBI:29105"/>
        <label>1</label>
    </ligand>
</feature>
<accession>A0A451D8I1</accession>
<dbReference type="HAMAP" id="MF_01374">
    <property type="entry name" value="Glyoxalase_2"/>
    <property type="match status" value="1"/>
</dbReference>
<dbReference type="Gene3D" id="3.60.15.10">
    <property type="entry name" value="Ribonuclease Z/Hydroxyacylglutathione hydrolase-like"/>
    <property type="match status" value="1"/>
</dbReference>
<comment type="subunit">
    <text evidence="7">Monomer.</text>
</comment>
<evidence type="ECO:0000256" key="5">
    <source>
        <dbReference type="ARBA" id="ARBA00022801"/>
    </source>
</evidence>
<sequence>MKLISIPVRKDNYVWILSANDGQCLIIDPGEAEPVLQIINQYGWSPVAILLTHHHNDHTDGVFKILLFYPNLMVFGPLETQGKGVQIFVEEGDQFYLLGLKFIVMSTPGHTLGHVSYYSEPYLFCGDTLFSAGCGRVFEGTPQQMFQSLQKINRLPDSTLICSAHEYTLSNLIFACAFYPTDLVIKKYYLQVKILREKNRVTLPTRLESERKINIFLRTQDINIHRLLNMDVVNFIEWEVFSALRKKKDLFIY</sequence>